<reference evidence="1 2" key="1">
    <citation type="submission" date="2020-07" db="EMBL/GenBank/DDBJ databases">
        <title>Sequencing the genomes of 1000 actinobacteria strains.</title>
        <authorList>
            <person name="Klenk H.-P."/>
        </authorList>
    </citation>
    <scope>NUCLEOTIDE SEQUENCE [LARGE SCALE GENOMIC DNA]</scope>
    <source>
        <strain evidence="1 2">DSM 44442</strain>
    </source>
</reference>
<protein>
    <submittedName>
        <fullName evidence="1">Uncharacterized protein</fullName>
    </submittedName>
</protein>
<sequence length="39" mass="4069">MRPGAVTVVDYDTNTSTGVTPSTASATVDHLTALSRRYG</sequence>
<accession>A0A7Z0EIU3</accession>
<organism evidence="1 2">
    <name type="scientific">Nocardiopsis aegyptia</name>
    <dbReference type="NCBI Taxonomy" id="220378"/>
    <lineage>
        <taxon>Bacteria</taxon>
        <taxon>Bacillati</taxon>
        <taxon>Actinomycetota</taxon>
        <taxon>Actinomycetes</taxon>
        <taxon>Streptosporangiales</taxon>
        <taxon>Nocardiopsidaceae</taxon>
        <taxon>Nocardiopsis</taxon>
    </lineage>
</organism>
<name>A0A7Z0EIU3_9ACTN</name>
<proteinExistence type="predicted"/>
<dbReference type="Proteomes" id="UP000572051">
    <property type="component" value="Unassembled WGS sequence"/>
</dbReference>
<keyword evidence="2" id="KW-1185">Reference proteome</keyword>
<dbReference type="EMBL" id="JACCFS010000001">
    <property type="protein sequence ID" value="NYJ32679.1"/>
    <property type="molecule type" value="Genomic_DNA"/>
</dbReference>
<comment type="caution">
    <text evidence="1">The sequence shown here is derived from an EMBL/GenBank/DDBJ whole genome shotgun (WGS) entry which is preliminary data.</text>
</comment>
<gene>
    <name evidence="1" type="ORF">HNR10_000560</name>
</gene>
<dbReference type="AlphaFoldDB" id="A0A7Z0EIU3"/>
<evidence type="ECO:0000313" key="1">
    <source>
        <dbReference type="EMBL" id="NYJ32679.1"/>
    </source>
</evidence>
<evidence type="ECO:0000313" key="2">
    <source>
        <dbReference type="Proteomes" id="UP000572051"/>
    </source>
</evidence>